<dbReference type="Proteomes" id="UP000230078">
    <property type="component" value="Unassembled WGS sequence"/>
</dbReference>
<sequence>MQDLQEIFNRVQENKKKLKDLKDAYREALKGSESYIEAEESLKTLREKKKSIETDLKSQFSNEFIQMDDIKIDLASDQEMINDIAMTMVMKGETVSVNDKYENEYEPLFTVKFKKVS</sequence>
<feature type="coiled-coil region" evidence="1">
    <location>
        <begin position="1"/>
        <end position="55"/>
    </location>
</feature>
<evidence type="ECO:0000256" key="1">
    <source>
        <dbReference type="SAM" id="Coils"/>
    </source>
</evidence>
<protein>
    <submittedName>
        <fullName evidence="2">Uncharacterized protein</fullName>
    </submittedName>
</protein>
<dbReference type="EMBL" id="PFPI01000007">
    <property type="protein sequence ID" value="PIZ93929.1"/>
    <property type="molecule type" value="Genomic_DNA"/>
</dbReference>
<gene>
    <name evidence="2" type="ORF">COX83_00590</name>
</gene>
<name>A0A2M7V5P3_9BACT</name>
<evidence type="ECO:0000313" key="2">
    <source>
        <dbReference type="EMBL" id="PIZ93929.1"/>
    </source>
</evidence>
<organism evidence="2 3">
    <name type="scientific">Candidatus Magasanikbacteria bacterium CG_4_10_14_0_2_um_filter_41_31</name>
    <dbReference type="NCBI Taxonomy" id="1974639"/>
    <lineage>
        <taxon>Bacteria</taxon>
        <taxon>Candidatus Magasanikiibacteriota</taxon>
    </lineage>
</organism>
<evidence type="ECO:0000313" key="3">
    <source>
        <dbReference type="Proteomes" id="UP000230078"/>
    </source>
</evidence>
<reference evidence="3" key="1">
    <citation type="submission" date="2017-09" db="EMBL/GenBank/DDBJ databases">
        <title>Depth-based differentiation of microbial function through sediment-hosted aquifers and enrichment of novel symbionts in the deep terrestrial subsurface.</title>
        <authorList>
            <person name="Probst A.J."/>
            <person name="Ladd B."/>
            <person name="Jarett J.K."/>
            <person name="Geller-Mcgrath D.E."/>
            <person name="Sieber C.M.K."/>
            <person name="Emerson J.B."/>
            <person name="Anantharaman K."/>
            <person name="Thomas B.C."/>
            <person name="Malmstrom R."/>
            <person name="Stieglmeier M."/>
            <person name="Klingl A."/>
            <person name="Woyke T."/>
            <person name="Ryan C.M."/>
            <person name="Banfield J.F."/>
        </authorList>
    </citation>
    <scope>NUCLEOTIDE SEQUENCE [LARGE SCALE GENOMIC DNA]</scope>
</reference>
<keyword evidence="1" id="KW-0175">Coiled coil</keyword>
<comment type="caution">
    <text evidence="2">The sequence shown here is derived from an EMBL/GenBank/DDBJ whole genome shotgun (WGS) entry which is preliminary data.</text>
</comment>
<proteinExistence type="predicted"/>
<dbReference type="AlphaFoldDB" id="A0A2M7V5P3"/>
<accession>A0A2M7V5P3</accession>